<reference evidence="4 5" key="1">
    <citation type="submission" date="2019-02" db="EMBL/GenBank/DDBJ databases">
        <title>The genomic architecture of introgression among sibling species of bacteria.</title>
        <authorList>
            <person name="Cavassim M.I.A."/>
            <person name="Moeskjaer S."/>
            <person name="Moslemi C."/>
            <person name="Fields B."/>
            <person name="Bachmann A."/>
            <person name="Vilhjalmsson B."/>
            <person name="Schierup M.H."/>
            <person name="Young J.P.W."/>
            <person name="Andersen S.U."/>
        </authorList>
    </citation>
    <scope>NUCLEOTIDE SEQUENCE [LARGE SCALE GENOMIC DNA]</scope>
    <source>
        <strain evidence="3 5">SM145A</strain>
        <strain evidence="2 4">SM151B</strain>
        <plasmid evidence="3">pSM145A_Rh01</plasmid>
        <plasmid evidence="2">pSM151B_Rh01</plasmid>
    </source>
</reference>
<evidence type="ECO:0000313" key="2">
    <source>
        <dbReference type="EMBL" id="TAW25482.1"/>
    </source>
</evidence>
<accession>A0A4Q8Y9A2</accession>
<organism evidence="3 5">
    <name type="scientific">Rhizobium leguminosarum</name>
    <dbReference type="NCBI Taxonomy" id="384"/>
    <lineage>
        <taxon>Bacteria</taxon>
        <taxon>Pseudomonadati</taxon>
        <taxon>Pseudomonadota</taxon>
        <taxon>Alphaproteobacteria</taxon>
        <taxon>Hyphomicrobiales</taxon>
        <taxon>Rhizobiaceae</taxon>
        <taxon>Rhizobium/Agrobacterium group</taxon>
        <taxon>Rhizobium</taxon>
    </lineage>
</organism>
<gene>
    <name evidence="3" type="ORF">ELI03_25695</name>
    <name evidence="2" type="ORF">ELI19_29045</name>
</gene>
<evidence type="ECO:0000313" key="3">
    <source>
        <dbReference type="EMBL" id="TAX69456.1"/>
    </source>
</evidence>
<geneLocation type="plasmid" evidence="3">
    <name>pSM145A_Rh01</name>
</geneLocation>
<keyword evidence="3" id="KW-0614">Plasmid</keyword>
<dbReference type="AlphaFoldDB" id="A0A4Q8Y9A2"/>
<feature type="region of interest" description="Disordered" evidence="1">
    <location>
        <begin position="24"/>
        <end position="49"/>
    </location>
</feature>
<evidence type="ECO:0000313" key="4">
    <source>
        <dbReference type="Proteomes" id="UP000292036"/>
    </source>
</evidence>
<dbReference type="Proteomes" id="UP000292036">
    <property type="component" value="Unassembled WGS sequence"/>
</dbReference>
<dbReference type="Proteomes" id="UP000293652">
    <property type="component" value="Unassembled WGS sequence"/>
</dbReference>
<sequence>MIDSHCTIDCAKKKDRLCKRWFAGGGGTGGKGIPSPRSNQEQPAANRPVVVVRMSDLEEE</sequence>
<protein>
    <submittedName>
        <fullName evidence="3">Uncharacterized protein</fullName>
    </submittedName>
</protein>
<evidence type="ECO:0000256" key="1">
    <source>
        <dbReference type="SAM" id="MobiDB-lite"/>
    </source>
</evidence>
<proteinExistence type="predicted"/>
<name>A0A4Q8Y9A2_RHILE</name>
<evidence type="ECO:0000313" key="5">
    <source>
        <dbReference type="Proteomes" id="UP000293652"/>
    </source>
</evidence>
<geneLocation type="plasmid" evidence="2">
    <name>pSM151B_Rh01</name>
</geneLocation>
<comment type="caution">
    <text evidence="3">The sequence shown here is derived from an EMBL/GenBank/DDBJ whole genome shotgun (WGS) entry which is preliminary data.</text>
</comment>
<dbReference type="EMBL" id="SIPC01000002">
    <property type="protein sequence ID" value="TAX69456.1"/>
    <property type="molecule type" value="Genomic_DNA"/>
</dbReference>
<dbReference type="EMBL" id="SIPS01000002">
    <property type="protein sequence ID" value="TAW25482.1"/>
    <property type="molecule type" value="Genomic_DNA"/>
</dbReference>